<geneLocation type="plasmid" evidence="2 3">
    <name>unnamed4</name>
</geneLocation>
<dbReference type="AlphaFoldDB" id="A0A1B1CP52"/>
<dbReference type="InterPro" id="IPR003593">
    <property type="entry name" value="AAA+_ATPase"/>
</dbReference>
<dbReference type="Pfam" id="PF13538">
    <property type="entry name" value="UvrD_C_2"/>
    <property type="match status" value="1"/>
</dbReference>
<dbReference type="Gene3D" id="3.40.50.300">
    <property type="entry name" value="P-loop containing nucleotide triphosphate hydrolases"/>
    <property type="match status" value="2"/>
</dbReference>
<gene>
    <name evidence="2" type="ORF">BA011_36215</name>
</gene>
<dbReference type="PANTHER" id="PTHR11070:SF63">
    <property type="entry name" value="DNA HELICASE IV"/>
    <property type="match status" value="1"/>
</dbReference>
<dbReference type="SMART" id="SM00382">
    <property type="entry name" value="AAA"/>
    <property type="match status" value="1"/>
</dbReference>
<dbReference type="GO" id="GO:0043138">
    <property type="term" value="F:3'-5' DNA helicase activity"/>
    <property type="evidence" value="ECO:0007669"/>
    <property type="project" value="TreeGrafter"/>
</dbReference>
<dbReference type="SUPFAM" id="SSF52540">
    <property type="entry name" value="P-loop containing nucleoside triphosphate hydrolases"/>
    <property type="match status" value="1"/>
</dbReference>
<dbReference type="GO" id="GO:0000725">
    <property type="term" value="P:recombinational repair"/>
    <property type="evidence" value="ECO:0007669"/>
    <property type="project" value="TreeGrafter"/>
</dbReference>
<dbReference type="InterPro" id="IPR027785">
    <property type="entry name" value="UvrD-like_helicase_C"/>
</dbReference>
<protein>
    <recommendedName>
        <fullName evidence="1">AAA+ ATPase domain-containing protein</fullName>
    </recommendedName>
</protein>
<dbReference type="EMBL" id="CP016292">
    <property type="protein sequence ID" value="ANP91553.1"/>
    <property type="molecule type" value="Genomic_DNA"/>
</dbReference>
<organism evidence="2 3">
    <name type="scientific">Rhizobium leguminosarum</name>
    <dbReference type="NCBI Taxonomy" id="384"/>
    <lineage>
        <taxon>Bacteria</taxon>
        <taxon>Pseudomonadati</taxon>
        <taxon>Pseudomonadota</taxon>
        <taxon>Alphaproteobacteria</taxon>
        <taxon>Hyphomicrobiales</taxon>
        <taxon>Rhizobiaceae</taxon>
        <taxon>Rhizobium/Agrobacterium group</taxon>
        <taxon>Rhizobium</taxon>
    </lineage>
</organism>
<sequence>MSTWWKDDTDLIDEQMAILDIAADQSILIQGPPGSGKTNLLLLRANYLALGAFPNLQVVVFGSLLKSFIQIGGAQYKFPVDRITTHARMFNEILRENGKGFDASGMALEQARQLRADGVQALISSGKVAKLFDALLLDEAQDYTPQEIKIFAALTKVLVAAADEHQQVFEVASCFAELEAATNIRHSLNYHFRNGRDICRIADAILAGYPSHNALTPNAQYDELAYPVKVTSKSGLSIADQAQAIADQIPDQLVAYPGEKIGVLCPKNEDVLLIADHLADLGFASQLTLCKSEEFDPHAPIWLSSMSAAKGLEFRCVHIAGLDSLSRMGGVQKRLAYTGVTRAKTAVSFYCDKKIPPYLDGAISVVIPRSKIVTKARIFGKE</sequence>
<evidence type="ECO:0000313" key="2">
    <source>
        <dbReference type="EMBL" id="ANP91553.1"/>
    </source>
</evidence>
<dbReference type="GO" id="GO:0005524">
    <property type="term" value="F:ATP binding"/>
    <property type="evidence" value="ECO:0007669"/>
    <property type="project" value="InterPro"/>
</dbReference>
<accession>A0A1B1CP52</accession>
<reference evidence="2 3" key="1">
    <citation type="submission" date="2016-06" db="EMBL/GenBank/DDBJ databases">
        <title>Microsymbionts genomes from the relict species Vavilovia formosa.</title>
        <authorList>
            <person name="Chirak E."/>
            <person name="Kimeklis A."/>
            <person name="Andronov E."/>
        </authorList>
    </citation>
    <scope>NUCLEOTIDE SEQUENCE [LARGE SCALE GENOMIC DNA]</scope>
    <source>
        <strain evidence="2 3">Vaf10</strain>
        <plasmid evidence="3">Plasmid unnamed4</plasmid>
    </source>
</reference>
<dbReference type="GO" id="GO:0005829">
    <property type="term" value="C:cytosol"/>
    <property type="evidence" value="ECO:0007669"/>
    <property type="project" value="TreeGrafter"/>
</dbReference>
<proteinExistence type="predicted"/>
<dbReference type="InterPro" id="IPR000212">
    <property type="entry name" value="DNA_helicase_UvrD/REP"/>
</dbReference>
<dbReference type="OrthoDB" id="6187564at2"/>
<dbReference type="GO" id="GO:0003677">
    <property type="term" value="F:DNA binding"/>
    <property type="evidence" value="ECO:0007669"/>
    <property type="project" value="InterPro"/>
</dbReference>
<keyword evidence="2" id="KW-0614">Plasmid</keyword>
<dbReference type="PANTHER" id="PTHR11070">
    <property type="entry name" value="UVRD / RECB / PCRA DNA HELICASE FAMILY MEMBER"/>
    <property type="match status" value="1"/>
</dbReference>
<dbReference type="RefSeq" id="WP_065284702.1">
    <property type="nucleotide sequence ID" value="NZ_CP016292.1"/>
</dbReference>
<name>A0A1B1CP52_RHILE</name>
<feature type="domain" description="AAA+ ATPase" evidence="1">
    <location>
        <begin position="23"/>
        <end position="196"/>
    </location>
</feature>
<evidence type="ECO:0000313" key="3">
    <source>
        <dbReference type="Proteomes" id="UP000092691"/>
    </source>
</evidence>
<evidence type="ECO:0000259" key="1">
    <source>
        <dbReference type="SMART" id="SM00382"/>
    </source>
</evidence>
<dbReference type="InterPro" id="IPR027417">
    <property type="entry name" value="P-loop_NTPase"/>
</dbReference>
<dbReference type="Proteomes" id="UP000092691">
    <property type="component" value="Plasmid unnamed4"/>
</dbReference>